<evidence type="ECO:0000313" key="2">
    <source>
        <dbReference type="EMBL" id="KAF6802649.1"/>
    </source>
</evidence>
<dbReference type="Proteomes" id="UP000639643">
    <property type="component" value="Unassembled WGS sequence"/>
</dbReference>
<dbReference type="Pfam" id="PF23584">
    <property type="entry name" value="DUF7136"/>
    <property type="match status" value="1"/>
</dbReference>
<evidence type="ECO:0000259" key="1">
    <source>
        <dbReference type="Pfam" id="PF23584"/>
    </source>
</evidence>
<reference evidence="2" key="1">
    <citation type="journal article" date="2020" name="Phytopathology">
        <title>Genome Sequence Resources of Colletotrichum truncatum, C. plurivorum, C. musicola, and C. sojae: Four Species Pathogenic to Soybean (Glycine max).</title>
        <authorList>
            <person name="Rogerio F."/>
            <person name="Boufleur T.R."/>
            <person name="Ciampi-Guillardi M."/>
            <person name="Sukno S.A."/>
            <person name="Thon M.R."/>
            <person name="Massola Junior N.S."/>
            <person name="Baroncelli R."/>
        </authorList>
    </citation>
    <scope>NUCLEOTIDE SEQUENCE</scope>
    <source>
        <strain evidence="2">LFN0074</strain>
    </source>
</reference>
<protein>
    <recommendedName>
        <fullName evidence="1">DUF7136 domain-containing protein</fullName>
    </recommendedName>
</protein>
<accession>A0A8H6IXF0</accession>
<comment type="caution">
    <text evidence="2">The sequence shown here is derived from an EMBL/GenBank/DDBJ whole genome shotgun (WGS) entry which is preliminary data.</text>
</comment>
<dbReference type="EMBL" id="WIGM01001252">
    <property type="protein sequence ID" value="KAF6802649.1"/>
    <property type="molecule type" value="Genomic_DNA"/>
</dbReference>
<organism evidence="2 3">
    <name type="scientific">Colletotrichum musicola</name>
    <dbReference type="NCBI Taxonomy" id="2175873"/>
    <lineage>
        <taxon>Eukaryota</taxon>
        <taxon>Fungi</taxon>
        <taxon>Dikarya</taxon>
        <taxon>Ascomycota</taxon>
        <taxon>Pezizomycotina</taxon>
        <taxon>Sordariomycetes</taxon>
        <taxon>Hypocreomycetidae</taxon>
        <taxon>Glomerellales</taxon>
        <taxon>Glomerellaceae</taxon>
        <taxon>Colletotrichum</taxon>
        <taxon>Colletotrichum orchidearum species complex</taxon>
    </lineage>
</organism>
<dbReference type="InterPro" id="IPR055560">
    <property type="entry name" value="DUF7136"/>
</dbReference>
<name>A0A8H6IXF0_9PEZI</name>
<dbReference type="AlphaFoldDB" id="A0A8H6IXF0"/>
<feature type="non-terminal residue" evidence="2">
    <location>
        <position position="1"/>
    </location>
</feature>
<keyword evidence="3" id="KW-1185">Reference proteome</keyword>
<gene>
    <name evidence="2" type="ORF">CMUS01_15295</name>
</gene>
<feature type="domain" description="DUF7136" evidence="1">
    <location>
        <begin position="60"/>
        <end position="99"/>
    </location>
</feature>
<dbReference type="OrthoDB" id="4490227at2759"/>
<sequence length="108" mass="12112">MDSKSVFGSPVFQPDNITPLRGSIAAELPAAKSQQPWFHGHASSALLWLLSCLFLLCVASPADIEIDLVFPKANETYKLIWPFPIIYTIRNASQLWQENYEVARFSVS</sequence>
<evidence type="ECO:0000313" key="3">
    <source>
        <dbReference type="Proteomes" id="UP000639643"/>
    </source>
</evidence>
<proteinExistence type="predicted"/>